<dbReference type="Proteomes" id="UP000887577">
    <property type="component" value="Unplaced"/>
</dbReference>
<protein>
    <submittedName>
        <fullName evidence="2">Uncharacterized protein</fullName>
    </submittedName>
</protein>
<name>A0A914Y753_9BILA</name>
<sequence length="310" mass="36332">MEDLLTTPWILWKIQYSPEFKTEKLMTIKSLKYLENILGGYNLSKDYFALFRDGISPDIYDQRSNCAFKHEVSIWMNLQNNNEHSGQLLVDNQVNFYLDATGLFWSESSVCSDSLKCPWTIGFSNEYKLELTMFQDTVESEEHLAKLLRDSYALSEKEKCIILQSDMLNFDEWRIPNLNNRFIYSCIQTDLKNANKILKKFILNLTVSIFPHIRLIYAAFGFFLNGNLELGVYLTGKESILLPNVRRFRAGPDDLAFTLAHKMKQIILSEYPPEKEVKVLIRNAVPPEHFDFTNLLYQYPTYDKKFVQYL</sequence>
<evidence type="ECO:0000313" key="1">
    <source>
        <dbReference type="Proteomes" id="UP000887577"/>
    </source>
</evidence>
<organism evidence="1 2">
    <name type="scientific">Panagrolaimus superbus</name>
    <dbReference type="NCBI Taxonomy" id="310955"/>
    <lineage>
        <taxon>Eukaryota</taxon>
        <taxon>Metazoa</taxon>
        <taxon>Ecdysozoa</taxon>
        <taxon>Nematoda</taxon>
        <taxon>Chromadorea</taxon>
        <taxon>Rhabditida</taxon>
        <taxon>Tylenchina</taxon>
        <taxon>Panagrolaimomorpha</taxon>
        <taxon>Panagrolaimoidea</taxon>
        <taxon>Panagrolaimidae</taxon>
        <taxon>Panagrolaimus</taxon>
    </lineage>
</organism>
<accession>A0A914Y753</accession>
<reference evidence="2" key="1">
    <citation type="submission" date="2022-11" db="UniProtKB">
        <authorList>
            <consortium name="WormBaseParasite"/>
        </authorList>
    </citation>
    <scope>IDENTIFICATION</scope>
</reference>
<keyword evidence="1" id="KW-1185">Reference proteome</keyword>
<dbReference type="AlphaFoldDB" id="A0A914Y753"/>
<dbReference type="WBParaSite" id="PSU_v2.g13459.t1">
    <property type="protein sequence ID" value="PSU_v2.g13459.t1"/>
    <property type="gene ID" value="PSU_v2.g13459"/>
</dbReference>
<evidence type="ECO:0000313" key="2">
    <source>
        <dbReference type="WBParaSite" id="PSU_v2.g13459.t1"/>
    </source>
</evidence>
<proteinExistence type="predicted"/>